<dbReference type="AlphaFoldDB" id="A0AAW0VX32"/>
<dbReference type="EMBL" id="JARKIK010000126">
    <property type="protein sequence ID" value="KAK8721115.1"/>
    <property type="molecule type" value="Genomic_DNA"/>
</dbReference>
<feature type="transmembrane region" description="Helical" evidence="1">
    <location>
        <begin position="82"/>
        <end position="102"/>
    </location>
</feature>
<keyword evidence="1" id="KW-0812">Transmembrane</keyword>
<feature type="non-terminal residue" evidence="2">
    <location>
        <position position="134"/>
    </location>
</feature>
<organism evidence="2 3">
    <name type="scientific">Cherax quadricarinatus</name>
    <name type="common">Australian red claw crayfish</name>
    <dbReference type="NCBI Taxonomy" id="27406"/>
    <lineage>
        <taxon>Eukaryota</taxon>
        <taxon>Metazoa</taxon>
        <taxon>Ecdysozoa</taxon>
        <taxon>Arthropoda</taxon>
        <taxon>Crustacea</taxon>
        <taxon>Multicrustacea</taxon>
        <taxon>Malacostraca</taxon>
        <taxon>Eumalacostraca</taxon>
        <taxon>Eucarida</taxon>
        <taxon>Decapoda</taxon>
        <taxon>Pleocyemata</taxon>
        <taxon>Astacidea</taxon>
        <taxon>Parastacoidea</taxon>
        <taxon>Parastacidae</taxon>
        <taxon>Cherax</taxon>
    </lineage>
</organism>
<evidence type="ECO:0000313" key="3">
    <source>
        <dbReference type="Proteomes" id="UP001445076"/>
    </source>
</evidence>
<gene>
    <name evidence="2" type="ORF">OTU49_012927</name>
</gene>
<evidence type="ECO:0000313" key="2">
    <source>
        <dbReference type="EMBL" id="KAK8721115.1"/>
    </source>
</evidence>
<keyword evidence="3" id="KW-1185">Reference proteome</keyword>
<reference evidence="2 3" key="1">
    <citation type="journal article" date="2024" name="BMC Genomics">
        <title>Genome assembly of redclaw crayfish (Cherax quadricarinatus) provides insights into its immune adaptation and hypoxia tolerance.</title>
        <authorList>
            <person name="Liu Z."/>
            <person name="Zheng J."/>
            <person name="Li H."/>
            <person name="Fang K."/>
            <person name="Wang S."/>
            <person name="He J."/>
            <person name="Zhou D."/>
            <person name="Weng S."/>
            <person name="Chi M."/>
            <person name="Gu Z."/>
            <person name="He J."/>
            <person name="Li F."/>
            <person name="Wang M."/>
        </authorList>
    </citation>
    <scope>NUCLEOTIDE SEQUENCE [LARGE SCALE GENOMIC DNA]</scope>
    <source>
        <strain evidence="2">ZL_2023a</strain>
    </source>
</reference>
<sequence length="134" mass="14239">MAEVLTVVAEEMGRVFGMVWSGVGVAIRLNNQVMTTVLKASTRIVQLLLLLTHKAADLFSVLATDLLLFFGDIGNAVLSVETAVRAVVVTLFNFVSGIFFGMADAAVYSCQLVQASYCIITSGVVSALIHLGKV</sequence>
<evidence type="ECO:0000256" key="1">
    <source>
        <dbReference type="SAM" id="Phobius"/>
    </source>
</evidence>
<name>A0AAW0VX32_CHEQU</name>
<protein>
    <submittedName>
        <fullName evidence="2">Uncharacterized protein</fullName>
    </submittedName>
</protein>
<feature type="transmembrane region" description="Helical" evidence="1">
    <location>
        <begin position="44"/>
        <end position="70"/>
    </location>
</feature>
<proteinExistence type="predicted"/>
<feature type="transmembrane region" description="Helical" evidence="1">
    <location>
        <begin position="114"/>
        <end position="132"/>
    </location>
</feature>
<dbReference type="Proteomes" id="UP001445076">
    <property type="component" value="Unassembled WGS sequence"/>
</dbReference>
<accession>A0AAW0VX32</accession>
<keyword evidence="1" id="KW-1133">Transmembrane helix</keyword>
<keyword evidence="1" id="KW-0472">Membrane</keyword>
<comment type="caution">
    <text evidence="2">The sequence shown here is derived from an EMBL/GenBank/DDBJ whole genome shotgun (WGS) entry which is preliminary data.</text>
</comment>